<gene>
    <name evidence="1" type="ORF">EAH80_09505</name>
</gene>
<sequence>MTAMPQWQRLVLDAQENIGKQARAVLDSGEFASGTGLVKAAQREIGKRAEESSRKVLHLLNLPAGSDIDRLLRQIAALQWQVRELTKSVEDIADLSKHADNGDA</sequence>
<dbReference type="RefSeq" id="WP_140689827.1">
    <property type="nucleotide sequence ID" value="NZ_RCZG01000003.1"/>
</dbReference>
<proteinExistence type="predicted"/>
<comment type="caution">
    <text evidence="1">The sequence shown here is derived from an EMBL/GenBank/DDBJ whole genome shotgun (WGS) entry which is preliminary data.</text>
</comment>
<protein>
    <recommendedName>
        <fullName evidence="3">Phasin family protein</fullName>
    </recommendedName>
</protein>
<reference evidence="1 2" key="1">
    <citation type="journal article" date="2019" name="Environ. Microbiol.">
        <title>Species interactions and distinct microbial communities in high Arctic permafrost affected cryosols are associated with the CH4 and CO2 gas fluxes.</title>
        <authorList>
            <person name="Altshuler I."/>
            <person name="Hamel J."/>
            <person name="Turney S."/>
            <person name="Magnuson E."/>
            <person name="Levesque R."/>
            <person name="Greer C."/>
            <person name="Whyte L.G."/>
        </authorList>
    </citation>
    <scope>NUCLEOTIDE SEQUENCE [LARGE SCALE GENOMIC DNA]</scope>
    <source>
        <strain evidence="1 2">S5.20</strain>
    </source>
</reference>
<keyword evidence="2" id="KW-1185">Reference proteome</keyword>
<dbReference type="Proteomes" id="UP000320095">
    <property type="component" value="Unassembled WGS sequence"/>
</dbReference>
<evidence type="ECO:0000313" key="1">
    <source>
        <dbReference type="EMBL" id="TPG35023.1"/>
    </source>
</evidence>
<evidence type="ECO:0008006" key="3">
    <source>
        <dbReference type="Google" id="ProtNLM"/>
    </source>
</evidence>
<dbReference type="EMBL" id="RCZG01000003">
    <property type="protein sequence ID" value="TPG35023.1"/>
    <property type="molecule type" value="Genomic_DNA"/>
</dbReference>
<organism evidence="1 2">
    <name type="scientific">Mycolicibacterium hodleri</name>
    <dbReference type="NCBI Taxonomy" id="49897"/>
    <lineage>
        <taxon>Bacteria</taxon>
        <taxon>Bacillati</taxon>
        <taxon>Actinomycetota</taxon>
        <taxon>Actinomycetes</taxon>
        <taxon>Mycobacteriales</taxon>
        <taxon>Mycobacteriaceae</taxon>
        <taxon>Mycolicibacterium</taxon>
    </lineage>
</organism>
<name>A0A502EBI5_9MYCO</name>
<dbReference type="OrthoDB" id="4376915at2"/>
<dbReference type="AlphaFoldDB" id="A0A502EBI5"/>
<accession>A0A502EBI5</accession>
<evidence type="ECO:0000313" key="2">
    <source>
        <dbReference type="Proteomes" id="UP000320095"/>
    </source>
</evidence>